<sequence>MPPPWSVNNGLPTPASSVGINSNVCATPVSNRVEMITHTSAGVPPYENMTNGFRTLDFVPPSVMPPPNATINLSNAVLIPPLPGENIIHHEKPDGCRTVYVGRLPEKITQDIIKEAFERSLLLRVWKIEDKDDPAYTAKLHVDYATARDDEHDFECRKRQKTEENIGTQDCRPPSPPPISHFSKT</sequence>
<accession>A0A8X7C7K9</accession>
<dbReference type="OrthoDB" id="6435563at2759"/>
<dbReference type="Proteomes" id="UP000886998">
    <property type="component" value="Unassembled WGS sequence"/>
</dbReference>
<dbReference type="AlphaFoldDB" id="A0A8X7C7K9"/>
<protein>
    <submittedName>
        <fullName evidence="2">Ecto-NOX disulfide-thiol exchanger 1</fullName>
    </submittedName>
</protein>
<dbReference type="PANTHER" id="PTHR16001:SF4">
    <property type="entry name" value="ECTO-NOX DISULFIDE-THIOL EXCHANGER 1-LIKE PROTEIN"/>
    <property type="match status" value="1"/>
</dbReference>
<evidence type="ECO:0000256" key="1">
    <source>
        <dbReference type="SAM" id="MobiDB-lite"/>
    </source>
</evidence>
<keyword evidence="3" id="KW-1185">Reference proteome</keyword>
<dbReference type="InterPro" id="IPR035979">
    <property type="entry name" value="RBD_domain_sf"/>
</dbReference>
<comment type="caution">
    <text evidence="2">The sequence shown here is derived from an EMBL/GenBank/DDBJ whole genome shotgun (WGS) entry which is preliminary data.</text>
</comment>
<dbReference type="GO" id="GO:0009897">
    <property type="term" value="C:external side of plasma membrane"/>
    <property type="evidence" value="ECO:0007669"/>
    <property type="project" value="InterPro"/>
</dbReference>
<dbReference type="InterPro" id="IPR038876">
    <property type="entry name" value="ENOX"/>
</dbReference>
<proteinExistence type="predicted"/>
<dbReference type="GO" id="GO:0016491">
    <property type="term" value="F:oxidoreductase activity"/>
    <property type="evidence" value="ECO:0007669"/>
    <property type="project" value="InterPro"/>
</dbReference>
<dbReference type="SUPFAM" id="SSF54928">
    <property type="entry name" value="RNA-binding domain, RBD"/>
    <property type="match status" value="1"/>
</dbReference>
<feature type="region of interest" description="Disordered" evidence="1">
    <location>
        <begin position="158"/>
        <end position="185"/>
    </location>
</feature>
<gene>
    <name evidence="2" type="primary">ENOX1_1</name>
    <name evidence="2" type="ORF">TNIN_85351</name>
</gene>
<evidence type="ECO:0000313" key="2">
    <source>
        <dbReference type="EMBL" id="GFY55114.1"/>
    </source>
</evidence>
<reference evidence="2" key="1">
    <citation type="submission" date="2020-08" db="EMBL/GenBank/DDBJ databases">
        <title>Multicomponent nature underlies the extraordinary mechanical properties of spider dragline silk.</title>
        <authorList>
            <person name="Kono N."/>
            <person name="Nakamura H."/>
            <person name="Mori M."/>
            <person name="Yoshida Y."/>
            <person name="Ohtoshi R."/>
            <person name="Malay A.D."/>
            <person name="Moran D.A.P."/>
            <person name="Tomita M."/>
            <person name="Numata K."/>
            <person name="Arakawa K."/>
        </authorList>
    </citation>
    <scope>NUCLEOTIDE SEQUENCE</scope>
</reference>
<dbReference type="PANTHER" id="PTHR16001">
    <property type="entry name" value="ECTO-NOX DISULFIDE-THIOL EXCHANGER"/>
    <property type="match status" value="1"/>
</dbReference>
<evidence type="ECO:0000313" key="3">
    <source>
        <dbReference type="Proteomes" id="UP000886998"/>
    </source>
</evidence>
<name>A0A8X7C7K9_9ARAC</name>
<dbReference type="EMBL" id="BMAV01010194">
    <property type="protein sequence ID" value="GFY55114.1"/>
    <property type="molecule type" value="Genomic_DNA"/>
</dbReference>
<dbReference type="GO" id="GO:0003676">
    <property type="term" value="F:nucleic acid binding"/>
    <property type="evidence" value="ECO:0007669"/>
    <property type="project" value="InterPro"/>
</dbReference>
<dbReference type="GO" id="GO:0007624">
    <property type="term" value="P:ultradian rhythm"/>
    <property type="evidence" value="ECO:0007669"/>
    <property type="project" value="InterPro"/>
</dbReference>
<organism evidence="2 3">
    <name type="scientific">Trichonephila inaurata madagascariensis</name>
    <dbReference type="NCBI Taxonomy" id="2747483"/>
    <lineage>
        <taxon>Eukaryota</taxon>
        <taxon>Metazoa</taxon>
        <taxon>Ecdysozoa</taxon>
        <taxon>Arthropoda</taxon>
        <taxon>Chelicerata</taxon>
        <taxon>Arachnida</taxon>
        <taxon>Araneae</taxon>
        <taxon>Araneomorphae</taxon>
        <taxon>Entelegynae</taxon>
        <taxon>Araneoidea</taxon>
        <taxon>Nephilidae</taxon>
        <taxon>Trichonephila</taxon>
        <taxon>Trichonephila inaurata</taxon>
    </lineage>
</organism>